<protein>
    <submittedName>
        <fullName evidence="2">Uncharacterized protein</fullName>
    </submittedName>
</protein>
<keyword evidence="3" id="KW-1185">Reference proteome</keyword>
<dbReference type="EMBL" id="MTYJ01000148">
    <property type="protein sequence ID" value="OQV12335.1"/>
    <property type="molecule type" value="Genomic_DNA"/>
</dbReference>
<keyword evidence="1" id="KW-0732">Signal</keyword>
<evidence type="ECO:0000313" key="3">
    <source>
        <dbReference type="Proteomes" id="UP000192578"/>
    </source>
</evidence>
<comment type="caution">
    <text evidence="2">The sequence shown here is derived from an EMBL/GenBank/DDBJ whole genome shotgun (WGS) entry which is preliminary data.</text>
</comment>
<sequence length="220" mass="24148">MVILSPVHHSFSVLPCLLILACLASLNGVRGKTYSFSIIATGTFMQACNDTTRSYIAQQENVGIDVNIKCIQLDTPDLQVSLIRARNLKDVVGQEGQLKFTNGTPIMVDMKDEIKAINVFLLRTPLISGESVKYKGTFESYPLVINGALIGHNIPELVDTIQNPAQIPLYLSREAMVGIFSGSVCTGIIKAPFIGAHTEEHARIEVWRSGYVQMCLQPQI</sequence>
<evidence type="ECO:0000256" key="1">
    <source>
        <dbReference type="SAM" id="SignalP"/>
    </source>
</evidence>
<feature type="signal peptide" evidence="1">
    <location>
        <begin position="1"/>
        <end position="31"/>
    </location>
</feature>
<proteinExistence type="predicted"/>
<reference evidence="3" key="1">
    <citation type="submission" date="2017-01" db="EMBL/GenBank/DDBJ databases">
        <title>Comparative genomics of anhydrobiosis in the tardigrade Hypsibius dujardini.</title>
        <authorList>
            <person name="Yoshida Y."/>
            <person name="Koutsovoulos G."/>
            <person name="Laetsch D."/>
            <person name="Stevens L."/>
            <person name="Kumar S."/>
            <person name="Horikawa D."/>
            <person name="Ishino K."/>
            <person name="Komine S."/>
            <person name="Tomita M."/>
            <person name="Blaxter M."/>
            <person name="Arakawa K."/>
        </authorList>
    </citation>
    <scope>NUCLEOTIDE SEQUENCE [LARGE SCALE GENOMIC DNA]</scope>
    <source>
        <strain evidence="3">Z151</strain>
    </source>
</reference>
<feature type="chain" id="PRO_5012212903" evidence="1">
    <location>
        <begin position="32"/>
        <end position="220"/>
    </location>
</feature>
<evidence type="ECO:0000313" key="2">
    <source>
        <dbReference type="EMBL" id="OQV12335.1"/>
    </source>
</evidence>
<gene>
    <name evidence="2" type="ORF">BV898_13444</name>
</gene>
<dbReference type="AlphaFoldDB" id="A0A1W0WAT9"/>
<name>A0A1W0WAT9_HYPEX</name>
<dbReference type="Proteomes" id="UP000192578">
    <property type="component" value="Unassembled WGS sequence"/>
</dbReference>
<accession>A0A1W0WAT9</accession>
<organism evidence="2 3">
    <name type="scientific">Hypsibius exemplaris</name>
    <name type="common">Freshwater tardigrade</name>
    <dbReference type="NCBI Taxonomy" id="2072580"/>
    <lineage>
        <taxon>Eukaryota</taxon>
        <taxon>Metazoa</taxon>
        <taxon>Ecdysozoa</taxon>
        <taxon>Tardigrada</taxon>
        <taxon>Eutardigrada</taxon>
        <taxon>Parachela</taxon>
        <taxon>Hypsibioidea</taxon>
        <taxon>Hypsibiidae</taxon>
        <taxon>Hypsibius</taxon>
    </lineage>
</organism>